<reference evidence="2 3" key="1">
    <citation type="submission" date="2016-08" db="EMBL/GenBank/DDBJ databases">
        <authorList>
            <person name="Seilhamer J.J."/>
        </authorList>
    </citation>
    <scope>NUCLEOTIDE SEQUENCE [LARGE SCALE GENOMIC DNA]</scope>
    <source>
        <strain evidence="2">Buetzberg</strain>
    </source>
</reference>
<evidence type="ECO:0000256" key="1">
    <source>
        <dbReference type="SAM" id="Phobius"/>
    </source>
</evidence>
<sequence length="173" mass="19814">MDKTKVMLILMGIVVILLFLGDFSQYKSSLDLLYITMGMMVVIFGFFVEGEKFNETVTYFVAMSAVNIFQWLIVINILFISQVYLTIQVFIVLAIAPVMTIFLINRLRRSNLKYLGNQQRKNKDLVVADKMNVILTDKTKAIYIFVGIVIMLVCLASFSQSQSPENYLVVPWV</sequence>
<dbReference type="OrthoDB" id="382825at2157"/>
<feature type="transmembrane region" description="Helical" evidence="1">
    <location>
        <begin position="32"/>
        <end position="50"/>
    </location>
</feature>
<feature type="transmembrane region" description="Helical" evidence="1">
    <location>
        <begin position="57"/>
        <end position="79"/>
    </location>
</feature>
<dbReference type="RefSeq" id="WP_071906420.1">
    <property type="nucleotide sequence ID" value="NZ_LT607756.1"/>
</dbReference>
<dbReference type="STRING" id="118062.MCBB_0656"/>
<evidence type="ECO:0000313" key="2">
    <source>
        <dbReference type="EMBL" id="SCG85229.1"/>
    </source>
</evidence>
<accession>A0A1D3L154</accession>
<dbReference type="Proteomes" id="UP000094707">
    <property type="component" value="Chromosome I"/>
</dbReference>
<dbReference type="KEGG" id="mcub:MCBB_0656"/>
<keyword evidence="1" id="KW-0472">Membrane</keyword>
<dbReference type="PATRIC" id="fig|129848.4.peg.664"/>
<dbReference type="GeneID" id="30411511"/>
<feature type="transmembrane region" description="Helical" evidence="1">
    <location>
        <begin position="85"/>
        <end position="104"/>
    </location>
</feature>
<protein>
    <submittedName>
        <fullName evidence="2">Region of a membrane-bound protein predicted to be embedded in the membrane</fullName>
    </submittedName>
</protein>
<organism evidence="2 3">
    <name type="scientific">Methanobacterium congolense</name>
    <dbReference type="NCBI Taxonomy" id="118062"/>
    <lineage>
        <taxon>Archaea</taxon>
        <taxon>Methanobacteriati</taxon>
        <taxon>Methanobacteriota</taxon>
        <taxon>Methanomada group</taxon>
        <taxon>Methanobacteria</taxon>
        <taxon>Methanobacteriales</taxon>
        <taxon>Methanobacteriaceae</taxon>
        <taxon>Methanobacterium</taxon>
    </lineage>
</organism>
<keyword evidence="1" id="KW-0812">Transmembrane</keyword>
<feature type="transmembrane region" description="Helical" evidence="1">
    <location>
        <begin position="141"/>
        <end position="159"/>
    </location>
</feature>
<gene>
    <name evidence="2" type="ORF">MCBB_0656</name>
</gene>
<evidence type="ECO:0000313" key="3">
    <source>
        <dbReference type="Proteomes" id="UP000094707"/>
    </source>
</evidence>
<dbReference type="AlphaFoldDB" id="A0A1D3L154"/>
<name>A0A1D3L154_9EURY</name>
<dbReference type="EMBL" id="LT607756">
    <property type="protein sequence ID" value="SCG85229.1"/>
    <property type="molecule type" value="Genomic_DNA"/>
</dbReference>
<keyword evidence="1" id="KW-1133">Transmembrane helix</keyword>
<keyword evidence="3" id="KW-1185">Reference proteome</keyword>
<proteinExistence type="predicted"/>
<feature type="transmembrane region" description="Helical" evidence="1">
    <location>
        <begin position="7"/>
        <end position="26"/>
    </location>
</feature>